<dbReference type="AlphaFoldDB" id="A0AAV4XB90"/>
<evidence type="ECO:0000313" key="2">
    <source>
        <dbReference type="Proteomes" id="UP001054945"/>
    </source>
</evidence>
<evidence type="ECO:0000313" key="1">
    <source>
        <dbReference type="EMBL" id="GIY91688.1"/>
    </source>
</evidence>
<comment type="caution">
    <text evidence="1">The sequence shown here is derived from an EMBL/GenBank/DDBJ whole genome shotgun (WGS) entry which is preliminary data.</text>
</comment>
<dbReference type="EMBL" id="BPLR01000041">
    <property type="protein sequence ID" value="GIY91688.1"/>
    <property type="molecule type" value="Genomic_DNA"/>
</dbReference>
<proteinExistence type="predicted"/>
<organism evidence="1 2">
    <name type="scientific">Caerostris extrusa</name>
    <name type="common">Bark spider</name>
    <name type="synonym">Caerostris bankana</name>
    <dbReference type="NCBI Taxonomy" id="172846"/>
    <lineage>
        <taxon>Eukaryota</taxon>
        <taxon>Metazoa</taxon>
        <taxon>Ecdysozoa</taxon>
        <taxon>Arthropoda</taxon>
        <taxon>Chelicerata</taxon>
        <taxon>Arachnida</taxon>
        <taxon>Araneae</taxon>
        <taxon>Araneomorphae</taxon>
        <taxon>Entelegynae</taxon>
        <taxon>Araneoidea</taxon>
        <taxon>Araneidae</taxon>
        <taxon>Caerostris</taxon>
    </lineage>
</organism>
<protein>
    <submittedName>
        <fullName evidence="1">Uncharacterized protein</fullName>
    </submittedName>
</protein>
<name>A0AAV4XB90_CAEEX</name>
<gene>
    <name evidence="1" type="ORF">CEXT_704221</name>
</gene>
<keyword evidence="2" id="KW-1185">Reference proteome</keyword>
<accession>A0AAV4XB90</accession>
<dbReference type="Proteomes" id="UP001054945">
    <property type="component" value="Unassembled WGS sequence"/>
</dbReference>
<reference evidence="1 2" key="1">
    <citation type="submission" date="2021-06" db="EMBL/GenBank/DDBJ databases">
        <title>Caerostris extrusa draft genome.</title>
        <authorList>
            <person name="Kono N."/>
            <person name="Arakawa K."/>
        </authorList>
    </citation>
    <scope>NUCLEOTIDE SEQUENCE [LARGE SCALE GENOMIC DNA]</scope>
</reference>
<sequence>MRDWSASSEAAEEQFPWRCESFISSRVHQTLHELWAPCKWTQRKLGRGKGRITCSKSSFYAVRVELRRKYSANREGMKIENFCYTVTVTISPHDKSASFSEFFVLVRIGSKHTECLQGNLGAAYYSRMTLNEVRLTFCQIAETMDQYVATAYHCYQRWFHEEENARTTESGKALATGEKANQRIRKTLPTDRNTLVEQI</sequence>